<evidence type="ECO:0000259" key="12">
    <source>
        <dbReference type="PROSITE" id="PS50111"/>
    </source>
</evidence>
<dbReference type="Gene3D" id="1.10.287.950">
    <property type="entry name" value="Methyl-accepting chemotaxis protein"/>
    <property type="match status" value="1"/>
</dbReference>
<reference evidence="14 15" key="1">
    <citation type="submission" date="2016-10" db="EMBL/GenBank/DDBJ databases">
        <title>Paenibacillus species isolates.</title>
        <authorList>
            <person name="Beno S.M."/>
        </authorList>
    </citation>
    <scope>NUCLEOTIDE SEQUENCE [LARGE SCALE GENOMIC DNA]</scope>
    <source>
        <strain evidence="14 15">FSL H7-0710</strain>
    </source>
</reference>
<dbReference type="PROSITE" id="PS50885">
    <property type="entry name" value="HAMP"/>
    <property type="match status" value="1"/>
</dbReference>
<keyword evidence="3" id="KW-0145">Chemotaxis</keyword>
<dbReference type="Pfam" id="PF02743">
    <property type="entry name" value="dCache_1"/>
    <property type="match status" value="1"/>
</dbReference>
<evidence type="ECO:0000256" key="2">
    <source>
        <dbReference type="ARBA" id="ARBA00022475"/>
    </source>
</evidence>
<dbReference type="Proteomes" id="UP000187439">
    <property type="component" value="Unassembled WGS sequence"/>
</dbReference>
<evidence type="ECO:0000313" key="14">
    <source>
        <dbReference type="EMBL" id="OMD40691.1"/>
    </source>
</evidence>
<dbReference type="GO" id="GO:0007165">
    <property type="term" value="P:signal transduction"/>
    <property type="evidence" value="ECO:0007669"/>
    <property type="project" value="UniProtKB-KW"/>
</dbReference>
<dbReference type="CDD" id="cd11386">
    <property type="entry name" value="MCP_signal"/>
    <property type="match status" value="1"/>
</dbReference>
<dbReference type="SUPFAM" id="SSF58104">
    <property type="entry name" value="Methyl-accepting chemotaxis protein (MCP) signaling domain"/>
    <property type="match status" value="1"/>
</dbReference>
<keyword evidence="2" id="KW-1003">Cell membrane</keyword>
<protein>
    <recommendedName>
        <fullName evidence="16">Methyl-accepting chemotaxis protein</fullName>
    </recommendedName>
</protein>
<comment type="similarity">
    <text evidence="8">Belongs to the methyl-accepting chemotaxis (MCP) protein family.</text>
</comment>
<dbReference type="CDD" id="cd06225">
    <property type="entry name" value="HAMP"/>
    <property type="match status" value="1"/>
</dbReference>
<feature type="domain" description="Methyl-accepting transducer" evidence="12">
    <location>
        <begin position="367"/>
        <end position="610"/>
    </location>
</feature>
<keyword evidence="7 9" id="KW-0807">Transducer</keyword>
<keyword evidence="6 11" id="KW-0472">Membrane</keyword>
<evidence type="ECO:0000256" key="4">
    <source>
        <dbReference type="ARBA" id="ARBA00022692"/>
    </source>
</evidence>
<evidence type="ECO:0000313" key="15">
    <source>
        <dbReference type="Proteomes" id="UP000187439"/>
    </source>
</evidence>
<keyword evidence="4 11" id="KW-0812">Transmembrane</keyword>
<dbReference type="InterPro" id="IPR033479">
    <property type="entry name" value="dCache_1"/>
</dbReference>
<organism evidence="14 15">
    <name type="scientific">Paenibacillus odorifer</name>
    <dbReference type="NCBI Taxonomy" id="189426"/>
    <lineage>
        <taxon>Bacteria</taxon>
        <taxon>Bacillati</taxon>
        <taxon>Bacillota</taxon>
        <taxon>Bacilli</taxon>
        <taxon>Bacillales</taxon>
        <taxon>Paenibacillaceae</taxon>
        <taxon>Paenibacillus</taxon>
    </lineage>
</organism>
<dbReference type="InterPro" id="IPR029151">
    <property type="entry name" value="Sensor-like_sf"/>
</dbReference>
<evidence type="ECO:0000256" key="9">
    <source>
        <dbReference type="PROSITE-ProRule" id="PRU00284"/>
    </source>
</evidence>
<dbReference type="PANTHER" id="PTHR32089">
    <property type="entry name" value="METHYL-ACCEPTING CHEMOTAXIS PROTEIN MCPB"/>
    <property type="match status" value="1"/>
</dbReference>
<evidence type="ECO:0000256" key="3">
    <source>
        <dbReference type="ARBA" id="ARBA00022500"/>
    </source>
</evidence>
<dbReference type="GO" id="GO:0005886">
    <property type="term" value="C:plasma membrane"/>
    <property type="evidence" value="ECO:0007669"/>
    <property type="project" value="UniProtKB-SubCell"/>
</dbReference>
<comment type="caution">
    <text evidence="14">The sequence shown here is derived from an EMBL/GenBank/DDBJ whole genome shotgun (WGS) entry which is preliminary data.</text>
</comment>
<evidence type="ECO:0000256" key="10">
    <source>
        <dbReference type="SAM" id="Coils"/>
    </source>
</evidence>
<feature type="domain" description="HAMP" evidence="13">
    <location>
        <begin position="309"/>
        <end position="362"/>
    </location>
</feature>
<dbReference type="InterPro" id="IPR003660">
    <property type="entry name" value="HAMP_dom"/>
</dbReference>
<proteinExistence type="inferred from homology"/>
<dbReference type="Pfam" id="PF00672">
    <property type="entry name" value="HAMP"/>
    <property type="match status" value="1"/>
</dbReference>
<feature type="coiled-coil region" evidence="10">
    <location>
        <begin position="403"/>
        <end position="433"/>
    </location>
</feature>
<keyword evidence="10" id="KW-0175">Coiled coil</keyword>
<evidence type="ECO:0000256" key="7">
    <source>
        <dbReference type="ARBA" id="ARBA00023224"/>
    </source>
</evidence>
<sequence>MGKLFKSIQTKITIWFVVVSLIPLIFSSVFTYNQTAERLNEKEKESMQSLVDSKAQGMDEWLDRRKAQIELAAKTEILQSAEPKRINPYLKQIEEQTSVYEGVGFAQKEGTVTASSAKDTIGLNITDRSYFQSGMQGKSSYSEILTSKTTGNRIIVVASPVKDARGIVIGLMYATVNFESLINNFSLSQTAEQDQVMNMEVMLVDEQNRFQVARDDKLIGTKVEQAGVDESLTTLLNLKSKDSTTNIYTQNGEEYLLASSPINETGYGLYFSIPMSSVLAGAKSVQNSMIIVMVITAILIVFLSIFISGSIAKPIRIVSEQLKRVAQGDLSDANKKIKNKDEVGELWLNLQDMITNLRSLMSNVASVSEQVAAASQQISATTEEISGGSMDQANSAQIMSQLVKELTNAIESVAESAEEASELSNQTERIAQEGGKVVTESIEGMTSVNEQMSRLELDSNKIGDIIEVIDDIAEQTNLLALNAAIEAARAGDQGRGFAVVADEVRKLAERSGDATKQITEIIKGMQNNTGLSVKSVSQAVEKTAKISEAFDSIVRMVNHSTEKVHEIAAASEEQAAQSKEVLHSIVTISAASEEAAAASQETAATTQSLARLAEDLNEAISIFKLNKSVE</sequence>
<feature type="transmembrane region" description="Helical" evidence="11">
    <location>
        <begin position="12"/>
        <end position="32"/>
    </location>
</feature>
<comment type="subcellular location">
    <subcellularLocation>
        <location evidence="1">Cell membrane</location>
        <topology evidence="1">Multi-pass membrane protein</topology>
    </subcellularLocation>
</comment>
<dbReference type="SUPFAM" id="SSF103190">
    <property type="entry name" value="Sensory domain-like"/>
    <property type="match status" value="1"/>
</dbReference>
<dbReference type="AlphaFoldDB" id="A0A1R0Y017"/>
<keyword evidence="5 11" id="KW-1133">Transmembrane helix</keyword>
<evidence type="ECO:0000256" key="11">
    <source>
        <dbReference type="SAM" id="Phobius"/>
    </source>
</evidence>
<dbReference type="FunFam" id="1.10.287.950:FF:000001">
    <property type="entry name" value="Methyl-accepting chemotaxis sensory transducer"/>
    <property type="match status" value="1"/>
</dbReference>
<dbReference type="Pfam" id="PF00015">
    <property type="entry name" value="MCPsignal"/>
    <property type="match status" value="1"/>
</dbReference>
<dbReference type="EMBL" id="MPTC01000009">
    <property type="protein sequence ID" value="OMD40691.1"/>
    <property type="molecule type" value="Genomic_DNA"/>
</dbReference>
<dbReference type="CDD" id="cd12914">
    <property type="entry name" value="PDC1_DGC_like"/>
    <property type="match status" value="1"/>
</dbReference>
<dbReference type="GO" id="GO:0006935">
    <property type="term" value="P:chemotaxis"/>
    <property type="evidence" value="ECO:0007669"/>
    <property type="project" value="UniProtKB-KW"/>
</dbReference>
<name>A0A1R0Y017_9BACL</name>
<dbReference type="InterPro" id="IPR004089">
    <property type="entry name" value="MCPsignal_dom"/>
</dbReference>
<dbReference type="SMART" id="SM00283">
    <property type="entry name" value="MA"/>
    <property type="match status" value="1"/>
</dbReference>
<feature type="transmembrane region" description="Helical" evidence="11">
    <location>
        <begin position="289"/>
        <end position="312"/>
    </location>
</feature>
<evidence type="ECO:0000256" key="5">
    <source>
        <dbReference type="ARBA" id="ARBA00022989"/>
    </source>
</evidence>
<dbReference type="RefSeq" id="WP_076119448.1">
    <property type="nucleotide sequence ID" value="NZ_MPTC01000009.1"/>
</dbReference>
<dbReference type="PANTHER" id="PTHR32089:SF112">
    <property type="entry name" value="LYSOZYME-LIKE PROTEIN-RELATED"/>
    <property type="match status" value="1"/>
</dbReference>
<gene>
    <name evidence="14" type="ORF">BSK52_12535</name>
</gene>
<dbReference type="Gene3D" id="3.30.450.20">
    <property type="entry name" value="PAS domain"/>
    <property type="match status" value="1"/>
</dbReference>
<evidence type="ECO:0000256" key="8">
    <source>
        <dbReference type="ARBA" id="ARBA00029447"/>
    </source>
</evidence>
<dbReference type="SMART" id="SM00304">
    <property type="entry name" value="HAMP"/>
    <property type="match status" value="1"/>
</dbReference>
<evidence type="ECO:0008006" key="16">
    <source>
        <dbReference type="Google" id="ProtNLM"/>
    </source>
</evidence>
<dbReference type="PROSITE" id="PS50111">
    <property type="entry name" value="CHEMOTAXIS_TRANSDUC_2"/>
    <property type="match status" value="1"/>
</dbReference>
<evidence type="ECO:0000256" key="6">
    <source>
        <dbReference type="ARBA" id="ARBA00023136"/>
    </source>
</evidence>
<evidence type="ECO:0000259" key="13">
    <source>
        <dbReference type="PROSITE" id="PS50885"/>
    </source>
</evidence>
<evidence type="ECO:0000256" key="1">
    <source>
        <dbReference type="ARBA" id="ARBA00004651"/>
    </source>
</evidence>
<accession>A0A1R0Y017</accession>